<organism evidence="1 2">
    <name type="scientific">Kitasatospora nipponensis</name>
    <dbReference type="NCBI Taxonomy" id="258049"/>
    <lineage>
        <taxon>Bacteria</taxon>
        <taxon>Bacillati</taxon>
        <taxon>Actinomycetota</taxon>
        <taxon>Actinomycetes</taxon>
        <taxon>Kitasatosporales</taxon>
        <taxon>Streptomycetaceae</taxon>
        <taxon>Kitasatospora</taxon>
    </lineage>
</organism>
<comment type="caution">
    <text evidence="1">The sequence shown here is derived from an EMBL/GenBank/DDBJ whole genome shotgun (WGS) entry which is preliminary data.</text>
</comment>
<evidence type="ECO:0000313" key="2">
    <source>
        <dbReference type="Proteomes" id="UP001500037"/>
    </source>
</evidence>
<evidence type="ECO:0000313" key="1">
    <source>
        <dbReference type="EMBL" id="GAA1247861.1"/>
    </source>
</evidence>
<sequence>MNSSDSEQPSRRAALGRFLPLAAVLAALAAAAAAVVALNPSDTLKAAPVPSTSRPPAEQLRALDTAAGLPNLAPEADYELAFATLAARCQEQDAGLAAEVRTVLELLRKDGDTEENELTVMQHLAALVPSGLQTNCSQAANAYVTIRQGSH</sequence>
<dbReference type="EMBL" id="BAAALF010000081">
    <property type="protein sequence ID" value="GAA1247861.1"/>
    <property type="molecule type" value="Genomic_DNA"/>
</dbReference>
<proteinExistence type="predicted"/>
<protein>
    <submittedName>
        <fullName evidence="1">Uncharacterized protein</fullName>
    </submittedName>
</protein>
<dbReference type="InterPro" id="IPR006311">
    <property type="entry name" value="TAT_signal"/>
</dbReference>
<dbReference type="PROSITE" id="PS51318">
    <property type="entry name" value="TAT"/>
    <property type="match status" value="1"/>
</dbReference>
<dbReference type="Proteomes" id="UP001500037">
    <property type="component" value="Unassembled WGS sequence"/>
</dbReference>
<reference evidence="1 2" key="1">
    <citation type="journal article" date="2019" name="Int. J. Syst. Evol. Microbiol.">
        <title>The Global Catalogue of Microorganisms (GCM) 10K type strain sequencing project: providing services to taxonomists for standard genome sequencing and annotation.</title>
        <authorList>
            <consortium name="The Broad Institute Genomics Platform"/>
            <consortium name="The Broad Institute Genome Sequencing Center for Infectious Disease"/>
            <person name="Wu L."/>
            <person name="Ma J."/>
        </authorList>
    </citation>
    <scope>NUCLEOTIDE SEQUENCE [LARGE SCALE GENOMIC DNA]</scope>
    <source>
        <strain evidence="1 2">JCM 13004</strain>
    </source>
</reference>
<accession>A0ABN1WKZ6</accession>
<name>A0ABN1WKZ6_9ACTN</name>
<gene>
    <name evidence="1" type="ORF">GCM10009665_43470</name>
</gene>
<dbReference type="RefSeq" id="WP_344443542.1">
    <property type="nucleotide sequence ID" value="NZ_BAAALF010000081.1"/>
</dbReference>
<keyword evidence="2" id="KW-1185">Reference proteome</keyword>